<dbReference type="OrthoDB" id="1932641at2759"/>
<organism evidence="11 12">
    <name type="scientific">Ascochyta lentis</name>
    <dbReference type="NCBI Taxonomy" id="205686"/>
    <lineage>
        <taxon>Eukaryota</taxon>
        <taxon>Fungi</taxon>
        <taxon>Dikarya</taxon>
        <taxon>Ascomycota</taxon>
        <taxon>Pezizomycotina</taxon>
        <taxon>Dothideomycetes</taxon>
        <taxon>Pleosporomycetidae</taxon>
        <taxon>Pleosporales</taxon>
        <taxon>Pleosporineae</taxon>
        <taxon>Didymellaceae</taxon>
        <taxon>Ascochyta</taxon>
    </lineage>
</organism>
<evidence type="ECO:0000256" key="9">
    <source>
        <dbReference type="SAM" id="MobiDB-lite"/>
    </source>
</evidence>
<dbReference type="EMBL" id="RZGK01000018">
    <property type="protein sequence ID" value="KAF9692307.1"/>
    <property type="molecule type" value="Genomic_DNA"/>
</dbReference>
<dbReference type="PANTHER" id="PTHR12826:SF13">
    <property type="entry name" value="RNA-BINDING PROTEIN PNO1"/>
    <property type="match status" value="1"/>
</dbReference>
<dbReference type="Pfam" id="PF22891">
    <property type="entry name" value="KH_PNO1_2nd"/>
    <property type="match status" value="1"/>
</dbReference>
<evidence type="ECO:0000256" key="6">
    <source>
        <dbReference type="ARBA" id="ARBA00023242"/>
    </source>
</evidence>
<dbReference type="PANTHER" id="PTHR12826">
    <property type="entry name" value="RIBONUCLEASE Y"/>
    <property type="match status" value="1"/>
</dbReference>
<dbReference type="InterPro" id="IPR055212">
    <property type="entry name" value="KH-I_PNO1_first"/>
</dbReference>
<dbReference type="InterPro" id="IPR055211">
    <property type="entry name" value="KH_PNO1_2nd"/>
</dbReference>
<dbReference type="SUPFAM" id="SSF54791">
    <property type="entry name" value="Eukaryotic type KH-domain (KH-domain type I)"/>
    <property type="match status" value="1"/>
</dbReference>
<dbReference type="Proteomes" id="UP000651452">
    <property type="component" value="Unassembled WGS sequence"/>
</dbReference>
<keyword evidence="6" id="KW-0539">Nucleus</keyword>
<evidence type="ECO:0000313" key="11">
    <source>
        <dbReference type="EMBL" id="KAF9692307.1"/>
    </source>
</evidence>
<evidence type="ECO:0000256" key="5">
    <source>
        <dbReference type="ARBA" id="ARBA00022884"/>
    </source>
</evidence>
<dbReference type="CDD" id="cd22391">
    <property type="entry name" value="KH-I_PNO1_rpt1"/>
    <property type="match status" value="1"/>
</dbReference>
<comment type="similarity">
    <text evidence="2">Belongs to the PNO1 family.</text>
</comment>
<dbReference type="InterPro" id="IPR004087">
    <property type="entry name" value="KH_dom"/>
</dbReference>
<evidence type="ECO:0000256" key="8">
    <source>
        <dbReference type="ARBA" id="ARBA00071744"/>
    </source>
</evidence>
<comment type="subunit">
    <text evidence="3">Component of the small ribosomal subunit, ribosomal RNA processing complex (SSU RRP complex).</text>
</comment>
<proteinExistence type="inferred from homology"/>
<evidence type="ECO:0000259" key="10">
    <source>
        <dbReference type="SMART" id="SM00322"/>
    </source>
</evidence>
<comment type="caution">
    <text evidence="11">The sequence shown here is derived from an EMBL/GenBank/DDBJ whole genome shotgun (WGS) entry which is preliminary data.</text>
</comment>
<dbReference type="SMART" id="SM00322">
    <property type="entry name" value="KH"/>
    <property type="match status" value="1"/>
</dbReference>
<dbReference type="InterPro" id="IPR036612">
    <property type="entry name" value="KH_dom_type_1_sf"/>
</dbReference>
<evidence type="ECO:0000256" key="7">
    <source>
        <dbReference type="ARBA" id="ARBA00025554"/>
    </source>
</evidence>
<protein>
    <recommendedName>
        <fullName evidence="4">Pre-rRNA-processing protein PNO1</fullName>
    </recommendedName>
    <alternativeName>
        <fullName evidence="8">Pre-rRNA-processing protein pno1</fullName>
    </alternativeName>
</protein>
<name>A0A8H7IX75_9PLEO</name>
<dbReference type="Gene3D" id="3.30.1370.10">
    <property type="entry name" value="K Homology domain, type 1"/>
    <property type="match status" value="1"/>
</dbReference>
<dbReference type="GO" id="GO:0005730">
    <property type="term" value="C:nucleolus"/>
    <property type="evidence" value="ECO:0007669"/>
    <property type="project" value="UniProtKB-SubCell"/>
</dbReference>
<comment type="function">
    <text evidence="7">Required for small ribosomal subunit (SSU) synthesis. Has a role in the processing of early nucleolar and late cytoplasmic pre-RNA species.</text>
</comment>
<dbReference type="AlphaFoldDB" id="A0A8H7IX75"/>
<evidence type="ECO:0000256" key="4">
    <source>
        <dbReference type="ARBA" id="ARBA00016042"/>
    </source>
</evidence>
<comment type="subcellular location">
    <subcellularLocation>
        <location evidence="1">Nucleus</location>
        <location evidence="1">Nucleolus</location>
    </subcellularLocation>
</comment>
<evidence type="ECO:0000256" key="3">
    <source>
        <dbReference type="ARBA" id="ARBA00011420"/>
    </source>
</evidence>
<evidence type="ECO:0000256" key="2">
    <source>
        <dbReference type="ARBA" id="ARBA00007515"/>
    </source>
</evidence>
<feature type="region of interest" description="Disordered" evidence="9">
    <location>
        <begin position="1"/>
        <end position="28"/>
    </location>
</feature>
<evidence type="ECO:0000256" key="1">
    <source>
        <dbReference type="ARBA" id="ARBA00004604"/>
    </source>
</evidence>
<gene>
    <name evidence="11" type="ORF">EKO04_009644</name>
</gene>
<dbReference type="FunFam" id="3.30.1370.10:FF:000009">
    <property type="entry name" value="RNA-binding protein PNO1"/>
    <property type="match status" value="1"/>
</dbReference>
<keyword evidence="5" id="KW-0694">RNA-binding</keyword>
<reference evidence="11" key="2">
    <citation type="submission" date="2020-09" db="EMBL/GenBank/DDBJ databases">
        <title>Reference genome assembly for Australian Ascochyta lentis isolate Al4.</title>
        <authorList>
            <person name="Lee R.C."/>
            <person name="Farfan-Caceres L.M."/>
            <person name="Debler J.W."/>
            <person name="Williams A.H."/>
            <person name="Henares B.M."/>
        </authorList>
    </citation>
    <scope>NUCLEOTIDE SEQUENCE</scope>
    <source>
        <strain evidence="11">Al4</strain>
    </source>
</reference>
<feature type="domain" description="K Homology" evidence="10">
    <location>
        <begin position="164"/>
        <end position="237"/>
    </location>
</feature>
<evidence type="ECO:0000313" key="12">
    <source>
        <dbReference type="Proteomes" id="UP000651452"/>
    </source>
</evidence>
<sequence length="259" mass="28726">MPAPTALQRRPEEFANDVAMSTPLPADEPSAATDLIDMHAVADQVLPDTNHAAADDTAMVDESGRPQFAPSQAIPLAFRRETRKVPIPPHRMTPLKSAWPKIYPPLVEHLHLQVRMNIKTRSVELRTSSQTTSTDALQKGEDFVKAFTLGFDVDDAIALLRLDDLYMETFEIKDVKTLQGEHMGRAIGRIAGKDGKTKFAIENASRTRVVLADQKIHILGGFKNIHIARESIVSLILGQNPSKVYGNLRTVAGRMKERF</sequence>
<accession>A0A8H7IX75</accession>
<reference evidence="11" key="1">
    <citation type="submission" date="2018-12" db="EMBL/GenBank/DDBJ databases">
        <authorList>
            <person name="Syme R.A."/>
            <person name="Farfan-Caceres L."/>
            <person name="Lichtenzveig J."/>
        </authorList>
    </citation>
    <scope>NUCLEOTIDE SEQUENCE</scope>
    <source>
        <strain evidence="11">Al4</strain>
    </source>
</reference>
<keyword evidence="12" id="KW-1185">Reference proteome</keyword>
<dbReference type="CDD" id="cd22392">
    <property type="entry name" value="KH-I_PNO1_rpt2"/>
    <property type="match status" value="1"/>
</dbReference>
<dbReference type="GO" id="GO:0003723">
    <property type="term" value="F:RNA binding"/>
    <property type="evidence" value="ECO:0007669"/>
    <property type="project" value="UniProtKB-KW"/>
</dbReference>